<dbReference type="EMBL" id="VSWD01000011">
    <property type="protein sequence ID" value="KAK3087578.1"/>
    <property type="molecule type" value="Genomic_DNA"/>
</dbReference>
<feature type="compositionally biased region" description="Polar residues" evidence="1">
    <location>
        <begin position="254"/>
        <end position="273"/>
    </location>
</feature>
<dbReference type="AlphaFoldDB" id="A0AA88XTU9"/>
<evidence type="ECO:0000256" key="1">
    <source>
        <dbReference type="SAM" id="MobiDB-lite"/>
    </source>
</evidence>
<evidence type="ECO:0000313" key="3">
    <source>
        <dbReference type="Proteomes" id="UP001186944"/>
    </source>
</evidence>
<reference evidence="2" key="1">
    <citation type="submission" date="2019-08" db="EMBL/GenBank/DDBJ databases">
        <title>The improved chromosome-level genome for the pearl oyster Pinctada fucata martensii using PacBio sequencing and Hi-C.</title>
        <authorList>
            <person name="Zheng Z."/>
        </authorList>
    </citation>
    <scope>NUCLEOTIDE SEQUENCE</scope>
    <source>
        <strain evidence="2">ZZ-2019</strain>
        <tissue evidence="2">Adductor muscle</tissue>
    </source>
</reference>
<organism evidence="2 3">
    <name type="scientific">Pinctada imbricata</name>
    <name type="common">Atlantic pearl-oyster</name>
    <name type="synonym">Pinctada martensii</name>
    <dbReference type="NCBI Taxonomy" id="66713"/>
    <lineage>
        <taxon>Eukaryota</taxon>
        <taxon>Metazoa</taxon>
        <taxon>Spiralia</taxon>
        <taxon>Lophotrochozoa</taxon>
        <taxon>Mollusca</taxon>
        <taxon>Bivalvia</taxon>
        <taxon>Autobranchia</taxon>
        <taxon>Pteriomorphia</taxon>
        <taxon>Pterioida</taxon>
        <taxon>Pterioidea</taxon>
        <taxon>Pteriidae</taxon>
        <taxon>Pinctada</taxon>
    </lineage>
</organism>
<name>A0AA88XTU9_PINIB</name>
<feature type="compositionally biased region" description="Polar residues" evidence="1">
    <location>
        <begin position="233"/>
        <end position="246"/>
    </location>
</feature>
<comment type="caution">
    <text evidence="2">The sequence shown here is derived from an EMBL/GenBank/DDBJ whole genome shotgun (WGS) entry which is preliminary data.</text>
</comment>
<protein>
    <submittedName>
        <fullName evidence="2">Uncharacterized protein</fullName>
    </submittedName>
</protein>
<keyword evidence="3" id="KW-1185">Reference proteome</keyword>
<feature type="region of interest" description="Disordered" evidence="1">
    <location>
        <begin position="187"/>
        <end position="292"/>
    </location>
</feature>
<gene>
    <name evidence="2" type="ORF">FSP39_007775</name>
</gene>
<feature type="compositionally biased region" description="Basic and acidic residues" evidence="1">
    <location>
        <begin position="210"/>
        <end position="224"/>
    </location>
</feature>
<feature type="compositionally biased region" description="Basic and acidic residues" evidence="1">
    <location>
        <begin position="280"/>
        <end position="292"/>
    </location>
</feature>
<accession>A0AA88XTU9</accession>
<proteinExistence type="predicted"/>
<evidence type="ECO:0000313" key="2">
    <source>
        <dbReference type="EMBL" id="KAK3087578.1"/>
    </source>
</evidence>
<dbReference type="Proteomes" id="UP001186944">
    <property type="component" value="Unassembled WGS sequence"/>
</dbReference>
<sequence length="292" mass="33453">MTAYRGRSMVKTLLDHNQFIGQDLTKDQFQASTNELTPSSDQSSSFPTLSRRWKSVPTELGRSLSDEAQAYIYDGSGSECIHRILEGRRQQRISRRRPWTEKVVFAPSNKNKNIEFFYENHLPQDVNVDDLKRRSRKYVANVKYGNIYELRKNETKVKEKPESSQAWLWERDFELWLTDRSNGNRQDKLGGKWTWDLSRTAPTSSTSAIKPEDTKNAKTQEKTTKKSHGLVSDAQNKGKQTSSQTKEGSRPASRISTPNSTPRPASRITGRSTPRNKLRSSKDDKPHADLFA</sequence>